<evidence type="ECO:0000256" key="9">
    <source>
        <dbReference type="PROSITE-ProRule" id="PRU10141"/>
    </source>
</evidence>
<dbReference type="InterPro" id="IPR008271">
    <property type="entry name" value="Ser/Thr_kinase_AS"/>
</dbReference>
<gene>
    <name evidence="13" type="ORF">QCA50_005857</name>
</gene>
<keyword evidence="4 9" id="KW-0547">Nucleotide-binding</keyword>
<evidence type="ECO:0000256" key="5">
    <source>
        <dbReference type="ARBA" id="ARBA00022777"/>
    </source>
</evidence>
<sequence length="440" mass="48729">MSLLHILDNLKFQAKDAFWALSSCICQESAKVKINGRTFKIIKVLGEGGFSFVYLAQDEHSGRQFALKKIRCPGGSEDVRQAMREVEAYRRFKHPNIIRILDSAVVQDPAGDGQIVYLFLPLYKGGNLQDAINSNLINNSHFPEREMLRLFKGTCEAVRAMHDYRAPISGRSGQPSQSSSSQPSSHPRLSGDHSHPRLSGEREALNPTHSGADEDDEDLFPHPEGDSEGGYSYHGSSKSGRSAVPLMTKHRAQDEGETIYDGDEELARIQKDSGHVGETELVPYSHRDLKPGNVMIADDGSPILMDFGSTMKARIKIENRSQALMQQDIAAEQSTMAYRAPELFDVKTGITLDEKVDVWSLGCTLYAMAYSHSPFENTQTTEQGGSIAMAVMNAQYKHPSSAYSQGLKDLIDAMLRADPKQRPDIHQVIEMTNGALQRVS</sequence>
<dbReference type="AlphaFoldDB" id="A0AAW0GB18"/>
<dbReference type="GO" id="GO:0032889">
    <property type="term" value="P:regulation of vacuole fusion, non-autophagic"/>
    <property type="evidence" value="ECO:0007669"/>
    <property type="project" value="TreeGrafter"/>
</dbReference>
<dbReference type="PROSITE" id="PS00108">
    <property type="entry name" value="PROTEIN_KINASE_ST"/>
    <property type="match status" value="1"/>
</dbReference>
<organism evidence="13 14">
    <name type="scientific">Cerrena zonata</name>
    <dbReference type="NCBI Taxonomy" id="2478898"/>
    <lineage>
        <taxon>Eukaryota</taxon>
        <taxon>Fungi</taxon>
        <taxon>Dikarya</taxon>
        <taxon>Basidiomycota</taxon>
        <taxon>Agaricomycotina</taxon>
        <taxon>Agaricomycetes</taxon>
        <taxon>Polyporales</taxon>
        <taxon>Cerrenaceae</taxon>
        <taxon>Cerrena</taxon>
    </lineage>
</organism>
<comment type="similarity">
    <text evidence="10">Belongs to the protein kinase superfamily.</text>
</comment>
<dbReference type="EMBL" id="JASBNA010000006">
    <property type="protein sequence ID" value="KAK7690758.1"/>
    <property type="molecule type" value="Genomic_DNA"/>
</dbReference>
<keyword evidence="3" id="KW-0808">Transferase</keyword>
<evidence type="ECO:0000256" key="3">
    <source>
        <dbReference type="ARBA" id="ARBA00022679"/>
    </source>
</evidence>
<keyword evidence="14" id="KW-1185">Reference proteome</keyword>
<dbReference type="EC" id="2.7.11.1" evidence="1"/>
<dbReference type="GO" id="GO:0005773">
    <property type="term" value="C:vacuole"/>
    <property type="evidence" value="ECO:0007669"/>
    <property type="project" value="GOC"/>
</dbReference>
<accession>A0AAW0GB18</accession>
<dbReference type="PANTHER" id="PTHR45998">
    <property type="entry name" value="SERINE/THREONINE-PROTEIN KINASE 16"/>
    <property type="match status" value="1"/>
</dbReference>
<feature type="compositionally biased region" description="Low complexity" evidence="11">
    <location>
        <begin position="169"/>
        <end position="188"/>
    </location>
</feature>
<evidence type="ECO:0000256" key="1">
    <source>
        <dbReference type="ARBA" id="ARBA00012513"/>
    </source>
</evidence>
<reference evidence="13 14" key="1">
    <citation type="submission" date="2022-09" db="EMBL/GenBank/DDBJ databases">
        <authorList>
            <person name="Palmer J.M."/>
        </authorList>
    </citation>
    <scope>NUCLEOTIDE SEQUENCE [LARGE SCALE GENOMIC DNA]</scope>
    <source>
        <strain evidence="13 14">DSM 7382</strain>
    </source>
</reference>
<keyword evidence="5" id="KW-0418">Kinase</keyword>
<dbReference type="FunFam" id="1.10.510.10:FF:000550">
    <property type="entry name" value="Serine/threonine kinase 16"/>
    <property type="match status" value="1"/>
</dbReference>
<comment type="catalytic activity">
    <reaction evidence="7">
        <text>L-threonyl-[protein] + ATP = O-phospho-L-threonyl-[protein] + ADP + H(+)</text>
        <dbReference type="Rhea" id="RHEA:46608"/>
        <dbReference type="Rhea" id="RHEA-COMP:11060"/>
        <dbReference type="Rhea" id="RHEA-COMP:11605"/>
        <dbReference type="ChEBI" id="CHEBI:15378"/>
        <dbReference type="ChEBI" id="CHEBI:30013"/>
        <dbReference type="ChEBI" id="CHEBI:30616"/>
        <dbReference type="ChEBI" id="CHEBI:61977"/>
        <dbReference type="ChEBI" id="CHEBI:456216"/>
        <dbReference type="EC" id="2.7.11.1"/>
    </reaction>
</comment>
<dbReference type="GO" id="GO:0006624">
    <property type="term" value="P:vacuolar protein processing"/>
    <property type="evidence" value="ECO:0007669"/>
    <property type="project" value="TreeGrafter"/>
</dbReference>
<evidence type="ECO:0000313" key="13">
    <source>
        <dbReference type="EMBL" id="KAK7690758.1"/>
    </source>
</evidence>
<dbReference type="GO" id="GO:0005524">
    <property type="term" value="F:ATP binding"/>
    <property type="evidence" value="ECO:0007669"/>
    <property type="project" value="UniProtKB-UniRule"/>
</dbReference>
<dbReference type="InterPro" id="IPR000719">
    <property type="entry name" value="Prot_kinase_dom"/>
</dbReference>
<dbReference type="GO" id="GO:0004674">
    <property type="term" value="F:protein serine/threonine kinase activity"/>
    <property type="evidence" value="ECO:0007669"/>
    <property type="project" value="UniProtKB-KW"/>
</dbReference>
<name>A0AAW0GB18_9APHY</name>
<feature type="compositionally biased region" description="Basic and acidic residues" evidence="11">
    <location>
        <begin position="189"/>
        <end position="204"/>
    </location>
</feature>
<dbReference type="InterPro" id="IPR052239">
    <property type="entry name" value="Ser/Thr-specific_kinases"/>
</dbReference>
<comment type="caution">
    <text evidence="13">The sequence shown here is derived from an EMBL/GenBank/DDBJ whole genome shotgun (WGS) entry which is preliminary data.</text>
</comment>
<evidence type="ECO:0000256" key="6">
    <source>
        <dbReference type="ARBA" id="ARBA00022840"/>
    </source>
</evidence>
<feature type="compositionally biased region" description="Low complexity" evidence="11">
    <location>
        <begin position="229"/>
        <end position="242"/>
    </location>
</feature>
<evidence type="ECO:0000256" key="7">
    <source>
        <dbReference type="ARBA" id="ARBA00047899"/>
    </source>
</evidence>
<keyword evidence="2 10" id="KW-0723">Serine/threonine-protein kinase</keyword>
<feature type="region of interest" description="Disordered" evidence="11">
    <location>
        <begin position="167"/>
        <end position="245"/>
    </location>
</feature>
<feature type="domain" description="Protein kinase" evidence="12">
    <location>
        <begin position="39"/>
        <end position="436"/>
    </location>
</feature>
<evidence type="ECO:0000313" key="14">
    <source>
        <dbReference type="Proteomes" id="UP001385951"/>
    </source>
</evidence>
<keyword evidence="6 9" id="KW-0067">ATP-binding</keyword>
<comment type="catalytic activity">
    <reaction evidence="8">
        <text>L-seryl-[protein] + ATP = O-phospho-L-seryl-[protein] + ADP + H(+)</text>
        <dbReference type="Rhea" id="RHEA:17989"/>
        <dbReference type="Rhea" id="RHEA-COMP:9863"/>
        <dbReference type="Rhea" id="RHEA-COMP:11604"/>
        <dbReference type="ChEBI" id="CHEBI:15378"/>
        <dbReference type="ChEBI" id="CHEBI:29999"/>
        <dbReference type="ChEBI" id="CHEBI:30616"/>
        <dbReference type="ChEBI" id="CHEBI:83421"/>
        <dbReference type="ChEBI" id="CHEBI:456216"/>
        <dbReference type="EC" id="2.7.11.1"/>
    </reaction>
</comment>
<dbReference type="GO" id="GO:0005794">
    <property type="term" value="C:Golgi apparatus"/>
    <property type="evidence" value="ECO:0007669"/>
    <property type="project" value="TreeGrafter"/>
</dbReference>
<dbReference type="InterPro" id="IPR017441">
    <property type="entry name" value="Protein_kinase_ATP_BS"/>
</dbReference>
<evidence type="ECO:0000256" key="2">
    <source>
        <dbReference type="ARBA" id="ARBA00022527"/>
    </source>
</evidence>
<dbReference type="PANTHER" id="PTHR45998:SF2">
    <property type="entry name" value="SERINE_THREONINE-PROTEIN KINASE 16"/>
    <property type="match status" value="1"/>
</dbReference>
<protein>
    <recommendedName>
        <fullName evidence="1">non-specific serine/threonine protein kinase</fullName>
        <ecNumber evidence="1">2.7.11.1</ecNumber>
    </recommendedName>
</protein>
<evidence type="ECO:0000256" key="8">
    <source>
        <dbReference type="ARBA" id="ARBA00048679"/>
    </source>
</evidence>
<evidence type="ECO:0000259" key="12">
    <source>
        <dbReference type="PROSITE" id="PS50011"/>
    </source>
</evidence>
<evidence type="ECO:0000256" key="10">
    <source>
        <dbReference type="RuleBase" id="RU000304"/>
    </source>
</evidence>
<dbReference type="PROSITE" id="PS00107">
    <property type="entry name" value="PROTEIN_KINASE_ATP"/>
    <property type="match status" value="1"/>
</dbReference>
<dbReference type="Proteomes" id="UP001385951">
    <property type="component" value="Unassembled WGS sequence"/>
</dbReference>
<dbReference type="SMART" id="SM00220">
    <property type="entry name" value="S_TKc"/>
    <property type="match status" value="1"/>
</dbReference>
<dbReference type="SUPFAM" id="SSF56112">
    <property type="entry name" value="Protein kinase-like (PK-like)"/>
    <property type="match status" value="1"/>
</dbReference>
<feature type="binding site" evidence="9">
    <location>
        <position position="68"/>
    </location>
    <ligand>
        <name>ATP</name>
        <dbReference type="ChEBI" id="CHEBI:30616"/>
    </ligand>
</feature>
<evidence type="ECO:0000256" key="11">
    <source>
        <dbReference type="SAM" id="MobiDB-lite"/>
    </source>
</evidence>
<dbReference type="PROSITE" id="PS50011">
    <property type="entry name" value="PROTEIN_KINASE_DOM"/>
    <property type="match status" value="1"/>
</dbReference>
<evidence type="ECO:0000256" key="4">
    <source>
        <dbReference type="ARBA" id="ARBA00022741"/>
    </source>
</evidence>
<dbReference type="Gene3D" id="1.10.510.10">
    <property type="entry name" value="Transferase(Phosphotransferase) domain 1"/>
    <property type="match status" value="2"/>
</dbReference>
<dbReference type="Pfam" id="PF00069">
    <property type="entry name" value="Pkinase"/>
    <property type="match status" value="2"/>
</dbReference>
<proteinExistence type="inferred from homology"/>
<dbReference type="InterPro" id="IPR011009">
    <property type="entry name" value="Kinase-like_dom_sf"/>
</dbReference>